<evidence type="ECO:0000313" key="14">
    <source>
        <dbReference type="Proteomes" id="UP001364156"/>
    </source>
</evidence>
<dbReference type="Pfam" id="PF00912">
    <property type="entry name" value="Transgly"/>
    <property type="match status" value="1"/>
</dbReference>
<evidence type="ECO:0000256" key="5">
    <source>
        <dbReference type="ARBA" id="ARBA00022692"/>
    </source>
</evidence>
<reference evidence="13 14" key="1">
    <citation type="submission" date="2023-10" db="EMBL/GenBank/DDBJ databases">
        <title>Roseovarius strain S88 nov., isolated from a marine algae.</title>
        <authorList>
            <person name="Lee M.W."/>
            <person name="Lee J.K."/>
            <person name="Kim J.M."/>
            <person name="Choi D.G."/>
            <person name="Baek J.H."/>
            <person name="Bayburt H."/>
            <person name="Jung J.J."/>
            <person name="Han D.M."/>
            <person name="Jeon C.O."/>
        </authorList>
    </citation>
    <scope>NUCLEOTIDE SEQUENCE [LARGE SCALE GENOMIC DNA]</scope>
    <source>
        <strain evidence="13 14">S88</strain>
    </source>
</reference>
<keyword evidence="4 11" id="KW-0808">Transferase</keyword>
<dbReference type="PANTHER" id="PTHR30400:SF0">
    <property type="entry name" value="BIOSYNTHETIC PEPTIDOGLYCAN TRANSGLYCOSYLASE"/>
    <property type="match status" value="1"/>
</dbReference>
<comment type="similarity">
    <text evidence="11">Belongs to the glycosyltransferase 51 family.</text>
</comment>
<dbReference type="GO" id="GO:0016757">
    <property type="term" value="F:glycosyltransferase activity"/>
    <property type="evidence" value="ECO:0007669"/>
    <property type="project" value="UniProtKB-KW"/>
</dbReference>
<evidence type="ECO:0000256" key="6">
    <source>
        <dbReference type="ARBA" id="ARBA00022960"/>
    </source>
</evidence>
<dbReference type="EC" id="2.4.99.28" evidence="11"/>
<evidence type="ECO:0000256" key="3">
    <source>
        <dbReference type="ARBA" id="ARBA00022676"/>
    </source>
</evidence>
<comment type="pathway">
    <text evidence="11">Cell wall biogenesis; peptidoglycan biosynthesis.</text>
</comment>
<dbReference type="Proteomes" id="UP001364156">
    <property type="component" value="Chromosome"/>
</dbReference>
<name>A0ABZ2HJZ5_9RHOB</name>
<evidence type="ECO:0000256" key="1">
    <source>
        <dbReference type="ARBA" id="ARBA00022475"/>
    </source>
</evidence>
<evidence type="ECO:0000256" key="2">
    <source>
        <dbReference type="ARBA" id="ARBA00022519"/>
    </source>
</evidence>
<keyword evidence="8 11" id="KW-1133">Transmembrane helix</keyword>
<evidence type="ECO:0000256" key="10">
    <source>
        <dbReference type="ARBA" id="ARBA00023316"/>
    </source>
</evidence>
<proteinExistence type="inferred from homology"/>
<keyword evidence="10 11" id="KW-0961">Cell wall biogenesis/degradation</keyword>
<protein>
    <recommendedName>
        <fullName evidence="11">Biosynthetic peptidoglycan transglycosylase</fullName>
        <ecNumber evidence="11">2.4.99.28</ecNumber>
    </recommendedName>
    <alternativeName>
        <fullName evidence="11">Glycan polymerase</fullName>
    </alternativeName>
    <alternativeName>
        <fullName evidence="11">Peptidoglycan glycosyltransferase MtgA</fullName>
        <shortName evidence="11">PGT</shortName>
    </alternativeName>
</protein>
<keyword evidence="5 11" id="KW-0812">Transmembrane</keyword>
<comment type="catalytic activity">
    <reaction evidence="11">
        <text>[GlcNAc-(1-&gt;4)-Mur2Ac(oyl-L-Ala-gamma-D-Glu-L-Lys-D-Ala-D-Ala)](n)-di-trans,octa-cis-undecaprenyl diphosphate + beta-D-GlcNAc-(1-&gt;4)-Mur2Ac(oyl-L-Ala-gamma-D-Glu-L-Lys-D-Ala-D-Ala)-di-trans,octa-cis-undecaprenyl diphosphate = [GlcNAc-(1-&gt;4)-Mur2Ac(oyl-L-Ala-gamma-D-Glu-L-Lys-D-Ala-D-Ala)](n+1)-di-trans,octa-cis-undecaprenyl diphosphate + di-trans,octa-cis-undecaprenyl diphosphate + H(+)</text>
        <dbReference type="Rhea" id="RHEA:23708"/>
        <dbReference type="Rhea" id="RHEA-COMP:9602"/>
        <dbReference type="Rhea" id="RHEA-COMP:9603"/>
        <dbReference type="ChEBI" id="CHEBI:15378"/>
        <dbReference type="ChEBI" id="CHEBI:58405"/>
        <dbReference type="ChEBI" id="CHEBI:60033"/>
        <dbReference type="ChEBI" id="CHEBI:78435"/>
        <dbReference type="EC" id="2.4.99.28"/>
    </reaction>
</comment>
<feature type="domain" description="Glycosyl transferase family 51" evidence="12">
    <location>
        <begin position="69"/>
        <end position="227"/>
    </location>
</feature>
<keyword evidence="6 11" id="KW-0133">Cell shape</keyword>
<dbReference type="InterPro" id="IPR001264">
    <property type="entry name" value="Glyco_trans_51"/>
</dbReference>
<sequence>MAKRKPKPKPSLPARLIDRMLAPVRWIWRWVLRGAIIVTVIVCATVAAHGYLDPPRTLYMAQESSRLSGIDHQWVPIEEMSDAVPRSVVAAEDANFCLHWGFDMKAIRTALEDGARRGASTLSQQVVKNVYLWHGRSWSRKAFEALITPMVETFWSKRRILEVYLNVAEFDDGVFGVEAASRHYFNTGPEDLSEQQAALLAAILPNPKERSAAKPNNFVRKRARQVRDGAATIRRDGRAACFED</sequence>
<gene>
    <name evidence="11 13" type="primary">mtgA</name>
    <name evidence="13" type="ORF">RZ517_00475</name>
</gene>
<dbReference type="InterPro" id="IPR023346">
    <property type="entry name" value="Lysozyme-like_dom_sf"/>
</dbReference>
<dbReference type="HAMAP" id="MF_00766">
    <property type="entry name" value="PGT_MtgA"/>
    <property type="match status" value="1"/>
</dbReference>
<keyword evidence="7 11" id="KW-0573">Peptidoglycan synthesis</keyword>
<keyword evidence="9 11" id="KW-0472">Membrane</keyword>
<evidence type="ECO:0000256" key="8">
    <source>
        <dbReference type="ARBA" id="ARBA00022989"/>
    </source>
</evidence>
<dbReference type="NCBIfam" id="TIGR02070">
    <property type="entry name" value="mono_pep_trsgly"/>
    <property type="match status" value="1"/>
</dbReference>
<keyword evidence="1 11" id="KW-1003">Cell membrane</keyword>
<evidence type="ECO:0000259" key="12">
    <source>
        <dbReference type="Pfam" id="PF00912"/>
    </source>
</evidence>
<evidence type="ECO:0000313" key="13">
    <source>
        <dbReference type="EMBL" id="WWR46697.1"/>
    </source>
</evidence>
<keyword evidence="3 11" id="KW-0328">Glycosyltransferase</keyword>
<dbReference type="Gene3D" id="1.10.3810.10">
    <property type="entry name" value="Biosynthetic peptidoglycan transglycosylase-like"/>
    <property type="match status" value="1"/>
</dbReference>
<evidence type="ECO:0000256" key="11">
    <source>
        <dbReference type="HAMAP-Rule" id="MF_00766"/>
    </source>
</evidence>
<evidence type="ECO:0000256" key="9">
    <source>
        <dbReference type="ARBA" id="ARBA00023136"/>
    </source>
</evidence>
<keyword evidence="2 11" id="KW-0997">Cell inner membrane</keyword>
<feature type="transmembrane region" description="Helical" evidence="11">
    <location>
        <begin position="30"/>
        <end position="52"/>
    </location>
</feature>
<evidence type="ECO:0000256" key="7">
    <source>
        <dbReference type="ARBA" id="ARBA00022984"/>
    </source>
</evidence>
<dbReference type="EMBL" id="CP146069">
    <property type="protein sequence ID" value="WWR46697.1"/>
    <property type="molecule type" value="Genomic_DNA"/>
</dbReference>
<comment type="function">
    <text evidence="11">Peptidoglycan polymerase that catalyzes glycan chain elongation from lipid-linked precursors.</text>
</comment>
<keyword evidence="14" id="KW-1185">Reference proteome</keyword>
<dbReference type="SUPFAM" id="SSF53955">
    <property type="entry name" value="Lysozyme-like"/>
    <property type="match status" value="1"/>
</dbReference>
<dbReference type="PANTHER" id="PTHR30400">
    <property type="entry name" value="MONOFUNCTIONAL BIOSYNTHETIC PEPTIDOGLYCAN TRANSGLYCOSYLASE"/>
    <property type="match status" value="1"/>
</dbReference>
<dbReference type="InterPro" id="IPR036950">
    <property type="entry name" value="PBP_transglycosylase"/>
</dbReference>
<dbReference type="RefSeq" id="WP_338549542.1">
    <property type="nucleotide sequence ID" value="NZ_CP146069.1"/>
</dbReference>
<dbReference type="InterPro" id="IPR011812">
    <property type="entry name" value="Pep_trsgly"/>
</dbReference>
<comment type="subcellular location">
    <subcellularLocation>
        <location evidence="11">Cell inner membrane</location>
        <topology evidence="11">Single-pass membrane protein</topology>
    </subcellularLocation>
</comment>
<organism evidence="13 14">
    <name type="scientific">Roseovarius phycicola</name>
    <dbReference type="NCBI Taxonomy" id="3080976"/>
    <lineage>
        <taxon>Bacteria</taxon>
        <taxon>Pseudomonadati</taxon>
        <taxon>Pseudomonadota</taxon>
        <taxon>Alphaproteobacteria</taxon>
        <taxon>Rhodobacterales</taxon>
        <taxon>Roseobacteraceae</taxon>
        <taxon>Roseovarius</taxon>
    </lineage>
</organism>
<evidence type="ECO:0000256" key="4">
    <source>
        <dbReference type="ARBA" id="ARBA00022679"/>
    </source>
</evidence>
<accession>A0ABZ2HJZ5</accession>